<evidence type="ECO:0000313" key="3">
    <source>
        <dbReference type="Proteomes" id="UP000725002"/>
    </source>
</evidence>
<name>A0A940IID8_9BACT</name>
<dbReference type="EMBL" id="JADILV010000041">
    <property type="protein sequence ID" value="MBO8483640.1"/>
    <property type="molecule type" value="Genomic_DNA"/>
</dbReference>
<dbReference type="Proteomes" id="UP000725002">
    <property type="component" value="Unassembled WGS sequence"/>
</dbReference>
<comment type="caution">
    <text evidence="2">The sequence shown here is derived from an EMBL/GenBank/DDBJ whole genome shotgun (WGS) entry which is preliminary data.</text>
</comment>
<keyword evidence="1" id="KW-0732">Signal</keyword>
<organism evidence="2 3">
    <name type="scientific">Candidatus Cryptobacteroides avicola</name>
    <dbReference type="NCBI Taxonomy" id="2840757"/>
    <lineage>
        <taxon>Bacteria</taxon>
        <taxon>Pseudomonadati</taxon>
        <taxon>Bacteroidota</taxon>
        <taxon>Bacteroidia</taxon>
        <taxon>Bacteroidales</taxon>
        <taxon>Candidatus Cryptobacteroides</taxon>
    </lineage>
</organism>
<feature type="signal peptide" evidence="1">
    <location>
        <begin position="1"/>
        <end position="22"/>
    </location>
</feature>
<gene>
    <name evidence="2" type="ORF">IAB75_05950</name>
</gene>
<protein>
    <submittedName>
        <fullName evidence="2">Uncharacterized protein</fullName>
    </submittedName>
</protein>
<reference evidence="2" key="2">
    <citation type="journal article" date="2021" name="PeerJ">
        <title>Extensive microbial diversity within the chicken gut microbiome revealed by metagenomics and culture.</title>
        <authorList>
            <person name="Gilroy R."/>
            <person name="Ravi A."/>
            <person name="Getino M."/>
            <person name="Pursley I."/>
            <person name="Horton D.L."/>
            <person name="Alikhan N.F."/>
            <person name="Baker D."/>
            <person name="Gharbi K."/>
            <person name="Hall N."/>
            <person name="Watson M."/>
            <person name="Adriaenssens E.M."/>
            <person name="Foster-Nyarko E."/>
            <person name="Jarju S."/>
            <person name="Secka A."/>
            <person name="Antonio M."/>
            <person name="Oren A."/>
            <person name="Chaudhuri R.R."/>
            <person name="La Ragione R."/>
            <person name="Hildebrand F."/>
            <person name="Pallen M.J."/>
        </authorList>
    </citation>
    <scope>NUCLEOTIDE SEQUENCE</scope>
    <source>
        <strain evidence="2">G3-8215</strain>
    </source>
</reference>
<sequence length="110" mass="12582">MKFFLKLLFIFFITVSMQPAVYCATSPSDTLLVSQLETVEVHVDSTIRTRQQRLRVFFTYICQHRETAETGSPAIPDIDCRTGMTCLAGDMLRTHEHTQETLHITCTLLI</sequence>
<evidence type="ECO:0000313" key="2">
    <source>
        <dbReference type="EMBL" id="MBO8483640.1"/>
    </source>
</evidence>
<evidence type="ECO:0000256" key="1">
    <source>
        <dbReference type="SAM" id="SignalP"/>
    </source>
</evidence>
<feature type="chain" id="PRO_5037621779" evidence="1">
    <location>
        <begin position="23"/>
        <end position="110"/>
    </location>
</feature>
<accession>A0A940IID8</accession>
<proteinExistence type="predicted"/>
<reference evidence="2" key="1">
    <citation type="submission" date="2020-10" db="EMBL/GenBank/DDBJ databases">
        <authorList>
            <person name="Gilroy R."/>
        </authorList>
    </citation>
    <scope>NUCLEOTIDE SEQUENCE</scope>
    <source>
        <strain evidence="2">G3-8215</strain>
    </source>
</reference>
<dbReference type="AlphaFoldDB" id="A0A940IID8"/>